<gene>
    <name evidence="2" type="ORF">SAMN05216227_10527</name>
</gene>
<organism evidence="2 3">
    <name type="scientific">Pseudorhodobacter antarcticus</name>
    <dbReference type="NCBI Taxonomy" id="1077947"/>
    <lineage>
        <taxon>Bacteria</taxon>
        <taxon>Pseudomonadati</taxon>
        <taxon>Pseudomonadota</taxon>
        <taxon>Alphaproteobacteria</taxon>
        <taxon>Rhodobacterales</taxon>
        <taxon>Paracoccaceae</taxon>
        <taxon>Pseudorhodobacter</taxon>
    </lineage>
</organism>
<evidence type="ECO:0000256" key="1">
    <source>
        <dbReference type="SAM" id="SignalP"/>
    </source>
</evidence>
<proteinExistence type="predicted"/>
<dbReference type="Proteomes" id="UP000183002">
    <property type="component" value="Unassembled WGS sequence"/>
</dbReference>
<dbReference type="AlphaFoldDB" id="A0A1H8MAJ2"/>
<dbReference type="OrthoDB" id="7956241at2"/>
<dbReference type="EMBL" id="FOCO01000052">
    <property type="protein sequence ID" value="SEO14365.1"/>
    <property type="molecule type" value="Genomic_DNA"/>
</dbReference>
<keyword evidence="3" id="KW-1185">Reference proteome</keyword>
<accession>A0A1H8MAJ2</accession>
<reference evidence="2 3" key="1">
    <citation type="submission" date="2016-10" db="EMBL/GenBank/DDBJ databases">
        <authorList>
            <person name="de Groot N.N."/>
        </authorList>
    </citation>
    <scope>NUCLEOTIDE SEQUENCE [LARGE SCALE GENOMIC DNA]</scope>
    <source>
        <strain evidence="2 3">CGMCC 1.10836</strain>
    </source>
</reference>
<evidence type="ECO:0000313" key="3">
    <source>
        <dbReference type="Proteomes" id="UP000183002"/>
    </source>
</evidence>
<evidence type="ECO:0000313" key="2">
    <source>
        <dbReference type="EMBL" id="SEO14365.1"/>
    </source>
</evidence>
<name>A0A1H8MAJ2_9RHOB</name>
<evidence type="ECO:0008006" key="4">
    <source>
        <dbReference type="Google" id="ProtNLM"/>
    </source>
</evidence>
<protein>
    <recommendedName>
        <fullName evidence="4">Translocase</fullName>
    </recommendedName>
</protein>
<feature type="chain" id="PRO_5010274766" description="Translocase" evidence="1">
    <location>
        <begin position="26"/>
        <end position="320"/>
    </location>
</feature>
<keyword evidence="1" id="KW-0732">Signal</keyword>
<sequence>MEMKRKLAMAIGTLALALGAGHLMQNGLGGAPEQMAAAPIPQGITPLAAGLGSPEVATPAVKAPMLPEAAFGPPAPDVVAAPEVVPEMADQAAVADAACPLQLDVMAMSEARLDLTLIAPCRPSERVVIRHGGLAVTAMTSPSGSLFTTLPGLEARGQVSVYFSDGVEANGAEALPDLAMYRRFAVQWVADDAFALNAFENGAEFGTVGHVSAANPARRLPNVPVKGGYLTVLGDQTAPLPMMAQVYTFPVDLAEAVDLTIEAEVTEATCNRELLGEVLFSEAGSVTKTDLTMATPDCDAIGDVLVLNNPLPDLKLAAAN</sequence>
<dbReference type="STRING" id="1077947.SAMN05216227_10527"/>
<feature type="signal peptide" evidence="1">
    <location>
        <begin position="1"/>
        <end position="25"/>
    </location>
</feature>
<dbReference type="RefSeq" id="WP_050519159.1">
    <property type="nucleotide sequence ID" value="NZ_FOCO01000052.1"/>
</dbReference>